<comment type="similarity">
    <text evidence="4 9">Belongs to the MQO family.</text>
</comment>
<dbReference type="PANTHER" id="PTHR43104">
    <property type="entry name" value="L-2-HYDROXYGLUTARATE DEHYDROGENASE, MITOCHONDRIAL"/>
    <property type="match status" value="1"/>
</dbReference>
<dbReference type="InterPro" id="IPR006231">
    <property type="entry name" value="MQO"/>
</dbReference>
<dbReference type="InterPro" id="IPR036188">
    <property type="entry name" value="FAD/NAD-bd_sf"/>
</dbReference>
<keyword evidence="5 9" id="KW-0816">Tricarboxylic acid cycle</keyword>
<keyword evidence="6 9" id="KW-0285">Flavoprotein</keyword>
<dbReference type="PANTHER" id="PTHR43104:SF2">
    <property type="entry name" value="L-2-HYDROXYGLUTARATE DEHYDROGENASE, MITOCHONDRIAL"/>
    <property type="match status" value="1"/>
</dbReference>
<dbReference type="HAMAP" id="MF_00212">
    <property type="entry name" value="MQO"/>
    <property type="match status" value="1"/>
</dbReference>
<dbReference type="NCBIfam" id="NF003606">
    <property type="entry name" value="PRK05257.2-1"/>
    <property type="match status" value="1"/>
</dbReference>
<gene>
    <name evidence="10" type="primary">mqo2</name>
    <name evidence="9" type="synonym">mqo</name>
    <name evidence="10" type="ORF">METESE_04450</name>
</gene>
<dbReference type="EMBL" id="AP027081">
    <property type="protein sequence ID" value="BDU75487.1"/>
    <property type="molecule type" value="Genomic_DNA"/>
</dbReference>
<protein>
    <recommendedName>
        <fullName evidence="9">Probable malate:quinone oxidoreductase</fullName>
        <ecNumber evidence="9">1.1.5.4</ecNumber>
    </recommendedName>
    <alternativeName>
        <fullName evidence="9">MQO</fullName>
    </alternativeName>
    <alternativeName>
        <fullName evidence="9">Malate dehydrogenase [quinone]</fullName>
    </alternativeName>
</protein>
<dbReference type="NCBIfam" id="NF003611">
    <property type="entry name" value="PRK05257.3-2"/>
    <property type="match status" value="1"/>
</dbReference>
<reference evidence="10" key="1">
    <citation type="journal article" date="2023" name="Int. J. Syst. Evol. Microbiol.">
        <title>Mesoterricola silvestris gen. nov., sp. nov., Mesoterricola sediminis sp. nov., Geothrix oryzae sp. nov., Geothrix edaphica sp. nov., Geothrix rubra sp. nov., and Geothrix limicola sp. nov., six novel members of Acidobacteriota isolated from soils.</title>
        <authorList>
            <person name="Itoh H."/>
            <person name="Sugisawa Y."/>
            <person name="Mise K."/>
            <person name="Xu Z."/>
            <person name="Kuniyasu M."/>
            <person name="Ushijima N."/>
            <person name="Kawano K."/>
            <person name="Kobayashi E."/>
            <person name="Shiratori Y."/>
            <person name="Masuda Y."/>
            <person name="Senoo K."/>
        </authorList>
    </citation>
    <scope>NUCLEOTIDE SEQUENCE</scope>
    <source>
        <strain evidence="10">W786</strain>
    </source>
</reference>
<dbReference type="GO" id="GO:0008924">
    <property type="term" value="F:L-malate dehydrogenase (quinone) activity"/>
    <property type="evidence" value="ECO:0007669"/>
    <property type="project" value="UniProtKB-UniRule"/>
</dbReference>
<dbReference type="GO" id="GO:0006099">
    <property type="term" value="P:tricarboxylic acid cycle"/>
    <property type="evidence" value="ECO:0007669"/>
    <property type="project" value="UniProtKB-UniRule"/>
</dbReference>
<evidence type="ECO:0000256" key="7">
    <source>
        <dbReference type="ARBA" id="ARBA00022827"/>
    </source>
</evidence>
<proteinExistence type="inferred from homology"/>
<dbReference type="KEGG" id="msea:METESE_04450"/>
<dbReference type="Proteomes" id="UP001228113">
    <property type="component" value="Chromosome"/>
</dbReference>
<evidence type="ECO:0000256" key="3">
    <source>
        <dbReference type="ARBA" id="ARBA00005012"/>
    </source>
</evidence>
<dbReference type="Gene3D" id="3.50.50.60">
    <property type="entry name" value="FAD/NAD(P)-binding domain"/>
    <property type="match status" value="1"/>
</dbReference>
<comment type="catalytic activity">
    <reaction evidence="1 9">
        <text>(S)-malate + a quinone = a quinol + oxaloacetate</text>
        <dbReference type="Rhea" id="RHEA:46012"/>
        <dbReference type="ChEBI" id="CHEBI:15589"/>
        <dbReference type="ChEBI" id="CHEBI:16452"/>
        <dbReference type="ChEBI" id="CHEBI:24646"/>
        <dbReference type="ChEBI" id="CHEBI:132124"/>
        <dbReference type="EC" id="1.1.5.4"/>
    </reaction>
</comment>
<dbReference type="NCBIfam" id="NF003613">
    <property type="entry name" value="PRK05257.3-4"/>
    <property type="match status" value="1"/>
</dbReference>
<dbReference type="GO" id="GO:0047545">
    <property type="term" value="F:(S)-2-hydroxyglutarate dehydrogenase activity"/>
    <property type="evidence" value="ECO:0007669"/>
    <property type="project" value="TreeGrafter"/>
</dbReference>
<accession>A0AA48KCM5</accession>
<evidence type="ECO:0000256" key="9">
    <source>
        <dbReference type="HAMAP-Rule" id="MF_00212"/>
    </source>
</evidence>
<evidence type="ECO:0000256" key="8">
    <source>
        <dbReference type="ARBA" id="ARBA00023002"/>
    </source>
</evidence>
<dbReference type="AlphaFoldDB" id="A0AA48KCM5"/>
<name>A0AA48KCM5_9BACT</name>
<dbReference type="Pfam" id="PF06039">
    <property type="entry name" value="Mqo"/>
    <property type="match status" value="1"/>
</dbReference>
<dbReference type="Gene3D" id="3.30.9.10">
    <property type="entry name" value="D-Amino Acid Oxidase, subunit A, domain 2"/>
    <property type="match status" value="1"/>
</dbReference>
<dbReference type="EC" id="1.1.5.4" evidence="9"/>
<evidence type="ECO:0000313" key="11">
    <source>
        <dbReference type="Proteomes" id="UP001228113"/>
    </source>
</evidence>
<evidence type="ECO:0000313" key="10">
    <source>
        <dbReference type="EMBL" id="BDU75487.1"/>
    </source>
</evidence>
<evidence type="ECO:0000256" key="2">
    <source>
        <dbReference type="ARBA" id="ARBA00001974"/>
    </source>
</evidence>
<comment type="cofactor">
    <cofactor evidence="2 9">
        <name>FAD</name>
        <dbReference type="ChEBI" id="CHEBI:57692"/>
    </cofactor>
</comment>
<keyword evidence="7 9" id="KW-0274">FAD</keyword>
<dbReference type="NCBIfam" id="NF009875">
    <property type="entry name" value="PRK13339.1"/>
    <property type="match status" value="1"/>
</dbReference>
<keyword evidence="11" id="KW-1185">Reference proteome</keyword>
<dbReference type="SUPFAM" id="SSF51905">
    <property type="entry name" value="FAD/NAD(P)-binding domain"/>
    <property type="match status" value="1"/>
</dbReference>
<sequence length="494" mass="53935">MSGNQTQVEVAIVGGGIVSATLATLLAELQDDMRITVFERLGDVAEESSQAMNNAGTGHAANCELNYTPEKGDGSVDIAKALTINGAFEVSLQFWSHLVERGIIPAPSAFLNPCPHLSFVWGEANTRFLRTRHARLSAHPMFADMRLTEDRAQLAEWMPLVMEGRDDGEPLAATRVDRGTDLDFGALSHLMFAHLKTLPGFQLSTSSEVRDIRRDPDGRWRLFVEREGASSLEVTARFVFLGAGGGALPLLLKTGIEESLGYGGFPVSGQWLVCKNPDLVRRHATKVYGKATIGAPPMSVPHLDTRIIGDSRALLFGPYAGFTTKYLKEGSYLDLFASIRGHNVRPMLAAGWDNLDLTRYLIGQVLQSPEDRVRTLRTFVPTARMEDWDLEIAGQRVQIIKRDPEKGGKLEFGTELVAAADGSLAALLGASPGASTCAATMVGMILRCFPEQARSDAWMARIRQMVPSHGHDLSKDPDLLRTIRDRNDQVLGLG</sequence>
<dbReference type="NCBIfam" id="NF003603">
    <property type="entry name" value="PRK05257.1-1"/>
    <property type="match status" value="1"/>
</dbReference>
<dbReference type="NCBIfam" id="TIGR01320">
    <property type="entry name" value="mal_quin_oxido"/>
    <property type="match status" value="1"/>
</dbReference>
<dbReference type="NCBIfam" id="NF003605">
    <property type="entry name" value="PRK05257.1-4"/>
    <property type="match status" value="1"/>
</dbReference>
<comment type="pathway">
    <text evidence="3 9">Carbohydrate metabolism; tricarboxylic acid cycle; oxaloacetate from (S)-malate (quinone route): step 1/1.</text>
</comment>
<evidence type="ECO:0000256" key="4">
    <source>
        <dbReference type="ARBA" id="ARBA00006389"/>
    </source>
</evidence>
<dbReference type="RefSeq" id="WP_243330699.1">
    <property type="nucleotide sequence ID" value="NZ_AP027081.1"/>
</dbReference>
<evidence type="ECO:0000256" key="1">
    <source>
        <dbReference type="ARBA" id="ARBA00001139"/>
    </source>
</evidence>
<organism evidence="10 11">
    <name type="scientific">Mesoterricola sediminis</name>
    <dbReference type="NCBI Taxonomy" id="2927980"/>
    <lineage>
        <taxon>Bacteria</taxon>
        <taxon>Pseudomonadati</taxon>
        <taxon>Acidobacteriota</taxon>
        <taxon>Holophagae</taxon>
        <taxon>Holophagales</taxon>
        <taxon>Holophagaceae</taxon>
        <taxon>Mesoterricola</taxon>
    </lineage>
</organism>
<evidence type="ECO:0000256" key="5">
    <source>
        <dbReference type="ARBA" id="ARBA00022532"/>
    </source>
</evidence>
<keyword evidence="8 9" id="KW-0560">Oxidoreductase</keyword>
<evidence type="ECO:0000256" key="6">
    <source>
        <dbReference type="ARBA" id="ARBA00022630"/>
    </source>
</evidence>